<reference evidence="2" key="1">
    <citation type="submission" date="2023-03" db="EMBL/GenBank/DDBJ databases">
        <title>Massive genome expansion in bonnet fungi (Mycena s.s.) driven by repeated elements and novel gene families across ecological guilds.</title>
        <authorList>
            <consortium name="Lawrence Berkeley National Laboratory"/>
            <person name="Harder C.B."/>
            <person name="Miyauchi S."/>
            <person name="Viragh M."/>
            <person name="Kuo A."/>
            <person name="Thoen E."/>
            <person name="Andreopoulos B."/>
            <person name="Lu D."/>
            <person name="Skrede I."/>
            <person name="Drula E."/>
            <person name="Henrissat B."/>
            <person name="Morin E."/>
            <person name="Kohler A."/>
            <person name="Barry K."/>
            <person name="LaButti K."/>
            <person name="Morin E."/>
            <person name="Salamov A."/>
            <person name="Lipzen A."/>
            <person name="Mereny Z."/>
            <person name="Hegedus B."/>
            <person name="Baldrian P."/>
            <person name="Stursova M."/>
            <person name="Weitz H."/>
            <person name="Taylor A."/>
            <person name="Grigoriev I.V."/>
            <person name="Nagy L.G."/>
            <person name="Martin F."/>
            <person name="Kauserud H."/>
        </authorList>
    </citation>
    <scope>NUCLEOTIDE SEQUENCE</scope>
    <source>
        <strain evidence="2">CBHHK067</strain>
    </source>
</reference>
<evidence type="ECO:0000313" key="2">
    <source>
        <dbReference type="EMBL" id="KAJ7673486.1"/>
    </source>
</evidence>
<dbReference type="EMBL" id="JARKIE010000162">
    <property type="protein sequence ID" value="KAJ7673486.1"/>
    <property type="molecule type" value="Genomic_DNA"/>
</dbReference>
<proteinExistence type="predicted"/>
<gene>
    <name evidence="2" type="ORF">B0H17DRAFT_1017015</name>
</gene>
<protein>
    <submittedName>
        <fullName evidence="2">CHAT domain-containing protein</fullName>
    </submittedName>
</protein>
<feature type="domain" description="CHAT" evidence="1">
    <location>
        <begin position="340"/>
        <end position="628"/>
    </location>
</feature>
<keyword evidence="3" id="KW-1185">Reference proteome</keyword>
<dbReference type="InterPro" id="IPR024983">
    <property type="entry name" value="CHAT_dom"/>
</dbReference>
<evidence type="ECO:0000259" key="1">
    <source>
        <dbReference type="Pfam" id="PF12770"/>
    </source>
</evidence>
<dbReference type="Pfam" id="PF12770">
    <property type="entry name" value="CHAT"/>
    <property type="match status" value="1"/>
</dbReference>
<evidence type="ECO:0000313" key="3">
    <source>
        <dbReference type="Proteomes" id="UP001221757"/>
    </source>
</evidence>
<accession>A0AAD7D1D6</accession>
<sequence length="629" mass="69078">MLGTTLSSLWTSQDVRDLLDHLKAERIAEDRPATERITGFVAAVITASTLSTAWGITRDPIYRNEGREVYRHTLGSLREILPLDSILDLISSMDFFGQLKAFSFMTDGFIPFIVQLMALLMQRVVEIPLSAVVGRRAAALAMDKGFYQQGTEWLEQCLMLVWGQLNLRAPAPLDATRIKGVQGESELEGRMGQIVVAFLGLCIHVDLVADVGASLAHPEQVAYFLIEEWLKLRTEVYSNPIYKDLFKPHPFRHILHAARTAPVVMINLWGSQCDALVIRGEGNLDCIRLDGVTEEFAATLQSDFREGLQSHHFRSRGDEISETSDARGLSSAPRLHTIHRVLAALWRKVVKPILDKMGLKPVENYELDTPRLTWCLTGPTSFFPLHAAGLYDTREPGSKTYEYVASSYTPTLSILADAHDTLSENPEPFKGILAVSQPNMDGQTPIPKTVDEVKALIEAVNDTVKIQWLNGAEATTEAVLSGMASSTWVHLACHAHQYPLRSSESAFILANGDTLSLADISARVSGDGELAFLSACQTAAGDFDLSEEGVHLAAGMLVAGYRSVIATTWSVRDKDAPVVAGAVYKMLLAGGQVQRTGTALALHHATRLLREQVGEENVMLWAPFIHLGI</sequence>
<name>A0AAD7D1D6_MYCRO</name>
<comment type="caution">
    <text evidence="2">The sequence shown here is derived from an EMBL/GenBank/DDBJ whole genome shotgun (WGS) entry which is preliminary data.</text>
</comment>
<organism evidence="2 3">
    <name type="scientific">Mycena rosella</name>
    <name type="common">Pink bonnet</name>
    <name type="synonym">Agaricus rosellus</name>
    <dbReference type="NCBI Taxonomy" id="1033263"/>
    <lineage>
        <taxon>Eukaryota</taxon>
        <taxon>Fungi</taxon>
        <taxon>Dikarya</taxon>
        <taxon>Basidiomycota</taxon>
        <taxon>Agaricomycotina</taxon>
        <taxon>Agaricomycetes</taxon>
        <taxon>Agaricomycetidae</taxon>
        <taxon>Agaricales</taxon>
        <taxon>Marasmiineae</taxon>
        <taxon>Mycenaceae</taxon>
        <taxon>Mycena</taxon>
    </lineage>
</organism>
<dbReference type="AlphaFoldDB" id="A0AAD7D1D6"/>
<dbReference type="Proteomes" id="UP001221757">
    <property type="component" value="Unassembled WGS sequence"/>
</dbReference>